<keyword evidence="3" id="KW-1185">Reference proteome</keyword>
<proteinExistence type="predicted"/>
<evidence type="ECO:0000256" key="1">
    <source>
        <dbReference type="SAM" id="MobiDB-lite"/>
    </source>
</evidence>
<protein>
    <submittedName>
        <fullName evidence="2">Uncharacterized protein</fullName>
    </submittedName>
</protein>
<comment type="caution">
    <text evidence="2">The sequence shown here is derived from an EMBL/GenBank/DDBJ whole genome shotgun (WGS) entry which is preliminary data.</text>
</comment>
<feature type="compositionally biased region" description="Low complexity" evidence="1">
    <location>
        <begin position="9"/>
        <end position="29"/>
    </location>
</feature>
<name>A0ABR1YPN0_9PEZI</name>
<feature type="region of interest" description="Disordered" evidence="1">
    <location>
        <begin position="1"/>
        <end position="130"/>
    </location>
</feature>
<accession>A0ABR1YPN0</accession>
<evidence type="ECO:0000313" key="2">
    <source>
        <dbReference type="EMBL" id="KAK8235413.1"/>
    </source>
</evidence>
<evidence type="ECO:0000313" key="3">
    <source>
        <dbReference type="Proteomes" id="UP001492380"/>
    </source>
</evidence>
<dbReference type="Proteomes" id="UP001492380">
    <property type="component" value="Unassembled WGS sequence"/>
</dbReference>
<feature type="compositionally biased region" description="Basic residues" evidence="1">
    <location>
        <begin position="38"/>
        <end position="51"/>
    </location>
</feature>
<feature type="compositionally biased region" description="Basic and acidic residues" evidence="1">
    <location>
        <begin position="71"/>
        <end position="82"/>
    </location>
</feature>
<dbReference type="EMBL" id="JBBWRZ010000005">
    <property type="protein sequence ID" value="KAK8235413.1"/>
    <property type="molecule type" value="Genomic_DNA"/>
</dbReference>
<gene>
    <name evidence="2" type="ORF">HDK90DRAFT_244392</name>
</gene>
<reference evidence="2 3" key="1">
    <citation type="submission" date="2024-04" db="EMBL/GenBank/DDBJ databases">
        <title>Phyllosticta paracitricarpa is synonymous to the EU quarantine fungus P. citricarpa based on phylogenomic analyses.</title>
        <authorList>
            <consortium name="Lawrence Berkeley National Laboratory"/>
            <person name="Van Ingen-Buijs V.A."/>
            <person name="Van Westerhoven A.C."/>
            <person name="Haridas S."/>
            <person name="Skiadas P."/>
            <person name="Martin F."/>
            <person name="Groenewald J.Z."/>
            <person name="Crous P.W."/>
            <person name="Seidl M.F."/>
        </authorList>
    </citation>
    <scope>NUCLEOTIDE SEQUENCE [LARGE SCALE GENOMIC DNA]</scope>
    <source>
        <strain evidence="2 3">CBS 123374</strain>
    </source>
</reference>
<sequence length="165" mass="18126">MQPQHPENSRLSLRLLPSPSAAAAAAAAQHPRDDARRAPKVRKKNFPHKRPFLSLLTWHAPKGPGAPSDLSAREDPALEHEVGAGSGQTGQRPLLLPSKRRICARRNFAPRAPRGRGPPRPPSDPIAALRRASAGWLEPHFGVPVSDGPECWWRCREAVFDFDRG</sequence>
<organism evidence="2 3">
    <name type="scientific">Phyllosticta capitalensis</name>
    <dbReference type="NCBI Taxonomy" id="121624"/>
    <lineage>
        <taxon>Eukaryota</taxon>
        <taxon>Fungi</taxon>
        <taxon>Dikarya</taxon>
        <taxon>Ascomycota</taxon>
        <taxon>Pezizomycotina</taxon>
        <taxon>Dothideomycetes</taxon>
        <taxon>Dothideomycetes incertae sedis</taxon>
        <taxon>Botryosphaeriales</taxon>
        <taxon>Phyllostictaceae</taxon>
        <taxon>Phyllosticta</taxon>
    </lineage>
</organism>